<comment type="caution">
    <text evidence="6">The sequence shown here is derived from an EMBL/GenBank/DDBJ whole genome shotgun (WGS) entry which is preliminary data.</text>
</comment>
<dbReference type="GO" id="GO:0030170">
    <property type="term" value="F:pyridoxal phosphate binding"/>
    <property type="evidence" value="ECO:0007669"/>
    <property type="project" value="InterPro"/>
</dbReference>
<evidence type="ECO:0000256" key="4">
    <source>
        <dbReference type="ARBA" id="ARBA00022898"/>
    </source>
</evidence>
<sequence>MSTVVEPGLEPDVEQETLRRCRAHLGRGRAALAELVGGEVEASSDGAWVRTTSGRELLNCGGYGVLIMGSRHPRVVAEVAAQLARNPVATRLLLEPTVAAAAEALVAVAPPGLTKVHFANSGAEAVEAALKMARTKGKRRLVSMLGGYHGKTLGALSVTSRPCFQEPFRPLLPDVTHVPFGDAAALDHELRRDPTPACVVVEPVQGEAGVVLAPPGYLAEVQGVCHDRDAFLVLDEVQTGLGRLGHWWGADAERVTPDALLSGKALGGGIMPVSAVLATPDAFAAFDRDPLLHTSTFSGSPLGMAAVLGALSAIAEDGLVERAAALGELLCAELGEVVTSTMGGLVREVRGAGLLIGLEFTRPDVATELLVELNNEGVVVNTSLNSSCTVRLTPPAVLDGAEVRFLLDAFARASATVAGWHR</sequence>
<dbReference type="InterPro" id="IPR049704">
    <property type="entry name" value="Aminotrans_3_PPA_site"/>
</dbReference>
<keyword evidence="4 5" id="KW-0663">Pyridoxal phosphate</keyword>
<dbReference type="GO" id="GO:0042802">
    <property type="term" value="F:identical protein binding"/>
    <property type="evidence" value="ECO:0007669"/>
    <property type="project" value="TreeGrafter"/>
</dbReference>
<keyword evidence="7" id="KW-1185">Reference proteome</keyword>
<dbReference type="GO" id="GO:0008483">
    <property type="term" value="F:transaminase activity"/>
    <property type="evidence" value="ECO:0007669"/>
    <property type="project" value="UniProtKB-KW"/>
</dbReference>
<dbReference type="Gene3D" id="3.90.1150.10">
    <property type="entry name" value="Aspartate Aminotransferase, domain 1"/>
    <property type="match status" value="1"/>
</dbReference>
<dbReference type="Pfam" id="PF00202">
    <property type="entry name" value="Aminotran_3"/>
    <property type="match status" value="1"/>
</dbReference>
<dbReference type="EMBL" id="MSIF01000001">
    <property type="protein sequence ID" value="OLF13957.1"/>
    <property type="molecule type" value="Genomic_DNA"/>
</dbReference>
<accession>A0A7Z1B1I3</accession>
<comment type="cofactor">
    <cofactor evidence="1">
        <name>pyridoxal 5'-phosphate</name>
        <dbReference type="ChEBI" id="CHEBI:597326"/>
    </cofactor>
</comment>
<name>A0A7Z1B1I3_9PSEU</name>
<dbReference type="PANTHER" id="PTHR11986:SF79">
    <property type="entry name" value="ACETYLORNITHINE AMINOTRANSFERASE, MITOCHONDRIAL"/>
    <property type="match status" value="1"/>
</dbReference>
<dbReference type="InterPro" id="IPR015421">
    <property type="entry name" value="PyrdxlP-dep_Trfase_major"/>
</dbReference>
<organism evidence="6 7">
    <name type="scientific">Actinophytocola xinjiangensis</name>
    <dbReference type="NCBI Taxonomy" id="485602"/>
    <lineage>
        <taxon>Bacteria</taxon>
        <taxon>Bacillati</taxon>
        <taxon>Actinomycetota</taxon>
        <taxon>Actinomycetes</taxon>
        <taxon>Pseudonocardiales</taxon>
        <taxon>Pseudonocardiaceae</taxon>
    </lineage>
</organism>
<keyword evidence="3 6" id="KW-0808">Transferase</keyword>
<dbReference type="Proteomes" id="UP000185696">
    <property type="component" value="Unassembled WGS sequence"/>
</dbReference>
<dbReference type="OrthoDB" id="9801052at2"/>
<dbReference type="InterPro" id="IPR015424">
    <property type="entry name" value="PyrdxlP-dep_Trfase"/>
</dbReference>
<protein>
    <submittedName>
        <fullName evidence="6">Aspartate aminotransferase family protein</fullName>
    </submittedName>
</protein>
<comment type="similarity">
    <text evidence="5">Belongs to the class-III pyridoxal-phosphate-dependent aminotransferase family.</text>
</comment>
<dbReference type="RefSeq" id="WP_075130905.1">
    <property type="nucleotide sequence ID" value="NZ_MSIF01000001.1"/>
</dbReference>
<proteinExistence type="inferred from homology"/>
<dbReference type="AlphaFoldDB" id="A0A7Z1B1I3"/>
<dbReference type="PROSITE" id="PS00600">
    <property type="entry name" value="AA_TRANSFER_CLASS_3"/>
    <property type="match status" value="1"/>
</dbReference>
<dbReference type="InterPro" id="IPR015422">
    <property type="entry name" value="PyrdxlP-dep_Trfase_small"/>
</dbReference>
<reference evidence="6 7" key="1">
    <citation type="submission" date="2016-12" db="EMBL/GenBank/DDBJ databases">
        <title>The draft genome sequence of Actinophytocola xinjiangensis.</title>
        <authorList>
            <person name="Wang W."/>
            <person name="Yuan L."/>
        </authorList>
    </citation>
    <scope>NUCLEOTIDE SEQUENCE [LARGE SCALE GENOMIC DNA]</scope>
    <source>
        <strain evidence="6 7">CGMCC 4.4663</strain>
    </source>
</reference>
<dbReference type="InterPro" id="IPR050103">
    <property type="entry name" value="Class-III_PLP-dep_AT"/>
</dbReference>
<evidence type="ECO:0000256" key="5">
    <source>
        <dbReference type="RuleBase" id="RU003560"/>
    </source>
</evidence>
<dbReference type="SUPFAM" id="SSF53383">
    <property type="entry name" value="PLP-dependent transferases"/>
    <property type="match status" value="1"/>
</dbReference>
<evidence type="ECO:0000313" key="7">
    <source>
        <dbReference type="Proteomes" id="UP000185696"/>
    </source>
</evidence>
<dbReference type="FunFam" id="3.40.640.10:FF:000004">
    <property type="entry name" value="Acetylornithine aminotransferase"/>
    <property type="match status" value="1"/>
</dbReference>
<keyword evidence="2 6" id="KW-0032">Aminotransferase</keyword>
<evidence type="ECO:0000313" key="6">
    <source>
        <dbReference type="EMBL" id="OLF13957.1"/>
    </source>
</evidence>
<dbReference type="InterPro" id="IPR005814">
    <property type="entry name" value="Aminotrans_3"/>
</dbReference>
<dbReference type="CDD" id="cd00610">
    <property type="entry name" value="OAT_like"/>
    <property type="match status" value="1"/>
</dbReference>
<dbReference type="PANTHER" id="PTHR11986">
    <property type="entry name" value="AMINOTRANSFERASE CLASS III"/>
    <property type="match status" value="1"/>
</dbReference>
<evidence type="ECO:0000256" key="1">
    <source>
        <dbReference type="ARBA" id="ARBA00001933"/>
    </source>
</evidence>
<gene>
    <name evidence="6" type="ORF">BLA60_01895</name>
</gene>
<evidence type="ECO:0000256" key="2">
    <source>
        <dbReference type="ARBA" id="ARBA00022576"/>
    </source>
</evidence>
<evidence type="ECO:0000256" key="3">
    <source>
        <dbReference type="ARBA" id="ARBA00022679"/>
    </source>
</evidence>
<dbReference type="Gene3D" id="3.40.640.10">
    <property type="entry name" value="Type I PLP-dependent aspartate aminotransferase-like (Major domain)"/>
    <property type="match status" value="1"/>
</dbReference>